<gene>
    <name evidence="4" type="ORF">LOTGIDRAFT_204649</name>
</gene>
<proteinExistence type="predicted"/>
<dbReference type="STRING" id="225164.V3ZVV8"/>
<reference evidence="4 5" key="1">
    <citation type="journal article" date="2013" name="Nature">
        <title>Insights into bilaterian evolution from three spiralian genomes.</title>
        <authorList>
            <person name="Simakov O."/>
            <person name="Marletaz F."/>
            <person name="Cho S.J."/>
            <person name="Edsinger-Gonzales E."/>
            <person name="Havlak P."/>
            <person name="Hellsten U."/>
            <person name="Kuo D.H."/>
            <person name="Larsson T."/>
            <person name="Lv J."/>
            <person name="Arendt D."/>
            <person name="Savage R."/>
            <person name="Osoegawa K."/>
            <person name="de Jong P."/>
            <person name="Grimwood J."/>
            <person name="Chapman J.A."/>
            <person name="Shapiro H."/>
            <person name="Aerts A."/>
            <person name="Otillar R.P."/>
            <person name="Terry A.Y."/>
            <person name="Boore J.L."/>
            <person name="Grigoriev I.V."/>
            <person name="Lindberg D.R."/>
            <person name="Seaver E.C."/>
            <person name="Weisblat D.A."/>
            <person name="Putnam N.H."/>
            <person name="Rokhsar D.S."/>
        </authorList>
    </citation>
    <scope>NUCLEOTIDE SEQUENCE [LARGE SCALE GENOMIC DNA]</scope>
</reference>
<dbReference type="HOGENOM" id="CLU_079463_0_0_1"/>
<feature type="transmembrane region" description="Helical" evidence="1">
    <location>
        <begin position="278"/>
        <end position="299"/>
    </location>
</feature>
<feature type="signal peptide" evidence="2">
    <location>
        <begin position="1"/>
        <end position="21"/>
    </location>
</feature>
<dbReference type="GeneID" id="20245736"/>
<dbReference type="KEGG" id="lgi:LOTGIDRAFT_204649"/>
<dbReference type="Gene3D" id="3.40.30.10">
    <property type="entry name" value="Glutaredoxin"/>
    <property type="match status" value="2"/>
</dbReference>
<dbReference type="AlphaFoldDB" id="V3ZVV8"/>
<dbReference type="CDD" id="cd02961">
    <property type="entry name" value="PDI_a_family"/>
    <property type="match status" value="1"/>
</dbReference>
<dbReference type="EMBL" id="KB203331">
    <property type="protein sequence ID" value="ESO85081.1"/>
    <property type="molecule type" value="Genomic_DNA"/>
</dbReference>
<evidence type="ECO:0000256" key="2">
    <source>
        <dbReference type="SAM" id="SignalP"/>
    </source>
</evidence>
<keyword evidence="5" id="KW-1185">Reference proteome</keyword>
<keyword evidence="1" id="KW-1133">Transmembrane helix</keyword>
<sequence>MKRVLIILLAILFKCIIKCQSEGSTTGRDLDDVSNDNWKSVADQNDHILIIFCKDVDDKCKNTVIFFNNYPSPPGFNADLKILQSTDLVLANELGASDFPKVVYYRQQSPAHYDGDLNDEDFSHWLLQAQEISVKILTDDTFEHLTQAVTGSTTGDWLVLFYKDDCPVCKQSLIDFETVAVKLKGKTNVAQVDMNVNPKLVDRFKLTKCPSIIFFKQGTMYRYEMEKVSVKILMSFVQAWYRNMKAEKIPFEPTAFDKVTDSIVLYLKKQLNGPYGKILLGVYGGSIVLLVLLICSCCLRKSPNKEKAQ</sequence>
<evidence type="ECO:0000313" key="5">
    <source>
        <dbReference type="Proteomes" id="UP000030746"/>
    </source>
</evidence>
<dbReference type="RefSeq" id="XP_009064223.1">
    <property type="nucleotide sequence ID" value="XM_009065975.1"/>
</dbReference>
<dbReference type="InterPro" id="IPR036249">
    <property type="entry name" value="Thioredoxin-like_sf"/>
</dbReference>
<dbReference type="Proteomes" id="UP000030746">
    <property type="component" value="Unassembled WGS sequence"/>
</dbReference>
<name>V3ZVV8_LOTGI</name>
<dbReference type="OrthoDB" id="72053at2759"/>
<dbReference type="InterPro" id="IPR013766">
    <property type="entry name" value="Thioredoxin_domain"/>
</dbReference>
<dbReference type="SUPFAM" id="SSF52833">
    <property type="entry name" value="Thioredoxin-like"/>
    <property type="match status" value="2"/>
</dbReference>
<keyword evidence="2" id="KW-0732">Signal</keyword>
<organism evidence="4 5">
    <name type="scientific">Lottia gigantea</name>
    <name type="common">Giant owl limpet</name>
    <dbReference type="NCBI Taxonomy" id="225164"/>
    <lineage>
        <taxon>Eukaryota</taxon>
        <taxon>Metazoa</taxon>
        <taxon>Spiralia</taxon>
        <taxon>Lophotrochozoa</taxon>
        <taxon>Mollusca</taxon>
        <taxon>Gastropoda</taxon>
        <taxon>Patellogastropoda</taxon>
        <taxon>Lottioidea</taxon>
        <taxon>Lottiidae</taxon>
        <taxon>Lottia</taxon>
    </lineage>
</organism>
<accession>V3ZVV8</accession>
<keyword evidence="1" id="KW-0812">Transmembrane</keyword>
<protein>
    <recommendedName>
        <fullName evidence="3">Thioredoxin domain-containing protein</fullName>
    </recommendedName>
</protein>
<feature type="domain" description="Thioredoxin" evidence="3">
    <location>
        <begin position="134"/>
        <end position="223"/>
    </location>
</feature>
<dbReference type="PANTHER" id="PTHR19991:SF2">
    <property type="entry name" value="GH08893P"/>
    <property type="match status" value="1"/>
</dbReference>
<dbReference type="CTD" id="20245736"/>
<dbReference type="PANTHER" id="PTHR19991">
    <property type="entry name" value="L 2 01289"/>
    <property type="match status" value="1"/>
</dbReference>
<feature type="chain" id="PRO_5004715533" description="Thioredoxin domain-containing protein" evidence="2">
    <location>
        <begin position="22"/>
        <end position="309"/>
    </location>
</feature>
<dbReference type="OMA" id="HGKMYRY"/>
<dbReference type="Pfam" id="PF00085">
    <property type="entry name" value="Thioredoxin"/>
    <property type="match status" value="1"/>
</dbReference>
<evidence type="ECO:0000313" key="4">
    <source>
        <dbReference type="EMBL" id="ESO85081.1"/>
    </source>
</evidence>
<evidence type="ECO:0000259" key="3">
    <source>
        <dbReference type="Pfam" id="PF00085"/>
    </source>
</evidence>
<keyword evidence="1" id="KW-0472">Membrane</keyword>
<evidence type="ECO:0000256" key="1">
    <source>
        <dbReference type="SAM" id="Phobius"/>
    </source>
</evidence>